<protein>
    <submittedName>
        <fullName evidence="1">Surface antigen</fullName>
    </submittedName>
</protein>
<comment type="caution">
    <text evidence="1">The sequence shown here is derived from an EMBL/GenBank/DDBJ whole genome shotgun (WGS) entry which is preliminary data.</text>
</comment>
<evidence type="ECO:0000313" key="1">
    <source>
        <dbReference type="EMBL" id="TDQ63809.1"/>
    </source>
</evidence>
<proteinExistence type="predicted"/>
<dbReference type="EMBL" id="SNYR01000002">
    <property type="protein sequence ID" value="TDQ63809.1"/>
    <property type="molecule type" value="Genomic_DNA"/>
</dbReference>
<accession>A0A4R6VJK5</accession>
<evidence type="ECO:0000313" key="2">
    <source>
        <dbReference type="Proteomes" id="UP000295391"/>
    </source>
</evidence>
<name>A0A4R6VJK5_9HYPH</name>
<sequence length="165" mass="17492">MVRAMEKQAKNIAKLAVILGATALVAGCARMDIGTSRTTYASNNSASAAVSTSTPTVRAAPSDEFQSGEILAFLKPEAASLLSAKETSEAASAQYYALQFGRVGAFRTWQGDSEATGEVTVGPYIKVNGRDCREFTHTVIISGKRYVSTGTACRVNNGEWKVETV</sequence>
<gene>
    <name evidence="1" type="ORF">ATL17_1817</name>
</gene>
<reference evidence="1 2" key="1">
    <citation type="submission" date="2019-03" db="EMBL/GenBank/DDBJ databases">
        <title>Genomic Encyclopedia of Type Strains, Phase III (KMG-III): the genomes of soil and plant-associated and newly described type strains.</title>
        <authorList>
            <person name="Whitman W."/>
        </authorList>
    </citation>
    <scope>NUCLEOTIDE SEQUENCE [LARGE SCALE GENOMIC DNA]</scope>
    <source>
        <strain evidence="1 2">CGMCC 1.7002</strain>
    </source>
</reference>
<dbReference type="PROSITE" id="PS51257">
    <property type="entry name" value="PROKAR_LIPOPROTEIN"/>
    <property type="match status" value="1"/>
</dbReference>
<keyword evidence="2" id="KW-1185">Reference proteome</keyword>
<dbReference type="Proteomes" id="UP000295391">
    <property type="component" value="Unassembled WGS sequence"/>
</dbReference>
<dbReference type="AlphaFoldDB" id="A0A4R6VJK5"/>
<organism evidence="1 2">
    <name type="scientific">Maritalea mobilis</name>
    <dbReference type="NCBI Taxonomy" id="483324"/>
    <lineage>
        <taxon>Bacteria</taxon>
        <taxon>Pseudomonadati</taxon>
        <taxon>Pseudomonadota</taxon>
        <taxon>Alphaproteobacteria</taxon>
        <taxon>Hyphomicrobiales</taxon>
        <taxon>Devosiaceae</taxon>
        <taxon>Maritalea</taxon>
    </lineage>
</organism>